<dbReference type="STRING" id="121290.APY04_0090"/>
<proteinExistence type="predicted"/>
<gene>
    <name evidence="1" type="ORF">APY04_0090</name>
</gene>
<comment type="caution">
    <text evidence="1">The sequence shown here is derived from an EMBL/GenBank/DDBJ whole genome shotgun (WGS) entry which is preliminary data.</text>
</comment>
<dbReference type="PATRIC" id="fig|121290.4.peg.1637"/>
<reference evidence="1 2" key="1">
    <citation type="submission" date="2015-10" db="EMBL/GenBank/DDBJ databases">
        <title>Transcriptomic analysis of a linuron degrading triple-species bacterial consortium.</title>
        <authorList>
            <person name="Albers P."/>
        </authorList>
    </citation>
    <scope>NUCLEOTIDE SEQUENCE [LARGE SCALE GENOMIC DNA]</scope>
    <source>
        <strain evidence="1 2">WDL6</strain>
    </source>
</reference>
<evidence type="ECO:0000313" key="2">
    <source>
        <dbReference type="Proteomes" id="UP000059074"/>
    </source>
</evidence>
<sequence>MVWREKGAPGGLRVQALGEPPKDLVEHEGSLLVRRAQRGL</sequence>
<dbReference type="AlphaFoldDB" id="A0A109BPG5"/>
<dbReference type="EMBL" id="LMTR01000006">
    <property type="protein sequence ID" value="KWT72528.1"/>
    <property type="molecule type" value="Genomic_DNA"/>
</dbReference>
<accession>A0A109BPG5</accession>
<evidence type="ECO:0000313" key="1">
    <source>
        <dbReference type="EMBL" id="KWT72528.1"/>
    </source>
</evidence>
<dbReference type="Proteomes" id="UP000059074">
    <property type="component" value="Unassembled WGS sequence"/>
</dbReference>
<name>A0A109BPG5_HYPSL</name>
<organism evidence="1 2">
    <name type="scientific">Hyphomicrobium sulfonivorans</name>
    <dbReference type="NCBI Taxonomy" id="121290"/>
    <lineage>
        <taxon>Bacteria</taxon>
        <taxon>Pseudomonadati</taxon>
        <taxon>Pseudomonadota</taxon>
        <taxon>Alphaproteobacteria</taxon>
        <taxon>Hyphomicrobiales</taxon>
        <taxon>Hyphomicrobiaceae</taxon>
        <taxon>Hyphomicrobium</taxon>
    </lineage>
</organism>
<keyword evidence="2" id="KW-1185">Reference proteome</keyword>
<protein>
    <submittedName>
        <fullName evidence="1">Uncharacterized protein</fullName>
    </submittedName>
</protein>